<accession>A0A0V8GJB2</accession>
<evidence type="ECO:0000313" key="3">
    <source>
        <dbReference type="Proteomes" id="UP000053797"/>
    </source>
</evidence>
<dbReference type="InterPro" id="IPR025870">
    <property type="entry name" value="Glyoxalase-like_dom"/>
</dbReference>
<dbReference type="RefSeq" id="WP_058264732.1">
    <property type="nucleotide sequence ID" value="NZ_FMYN01000001.1"/>
</dbReference>
<dbReference type="InterPro" id="IPR037523">
    <property type="entry name" value="VOC_core"/>
</dbReference>
<evidence type="ECO:0000313" key="2">
    <source>
        <dbReference type="EMBL" id="KSU50376.1"/>
    </source>
</evidence>
<dbReference type="CDD" id="cd07264">
    <property type="entry name" value="VOC_like"/>
    <property type="match status" value="1"/>
</dbReference>
<organism evidence="2 3">
    <name type="scientific">Exiguobacterium indicum</name>
    <dbReference type="NCBI Taxonomy" id="296995"/>
    <lineage>
        <taxon>Bacteria</taxon>
        <taxon>Bacillati</taxon>
        <taxon>Bacillota</taxon>
        <taxon>Bacilli</taxon>
        <taxon>Bacillales</taxon>
        <taxon>Bacillales Family XII. Incertae Sedis</taxon>
        <taxon>Exiguobacterium</taxon>
    </lineage>
</organism>
<dbReference type="AlphaFoldDB" id="A0A0V8GJB2"/>
<dbReference type="OrthoDB" id="9796521at2"/>
<evidence type="ECO:0000259" key="1">
    <source>
        <dbReference type="PROSITE" id="PS51819"/>
    </source>
</evidence>
<reference evidence="2 3" key="1">
    <citation type="journal article" date="2015" name="Int. J. Syst. Evol. Microbiol.">
        <title>Exiguobacterium enclense sp. nov., isolated from sediment.</title>
        <authorList>
            <person name="Dastager S.G."/>
            <person name="Mawlankar R."/>
            <person name="Sonalkar V.V."/>
            <person name="Thorat M.N."/>
            <person name="Mual P."/>
            <person name="Verma A."/>
            <person name="Krishnamurthi S."/>
            <person name="Tang S.K."/>
            <person name="Li W.J."/>
        </authorList>
    </citation>
    <scope>NUCLEOTIDE SEQUENCE [LARGE SCALE GENOMIC DNA]</scope>
    <source>
        <strain evidence="2 3">NIO-1109</strain>
    </source>
</reference>
<dbReference type="InterPro" id="IPR029068">
    <property type="entry name" value="Glyas_Bleomycin-R_OHBP_Dase"/>
</dbReference>
<sequence>MIQYGYTILYVEDTARTLAFYRDVLGLPVKAEHGSYIEFETGQTTLAFNTREDVQQLIPVYPIPSGKTQQTLEIGFITDDVPTLFQKVVEAGYETILAPTQKPWGQVVAYVLDPDGHLIELCTPM</sequence>
<feature type="domain" description="VOC" evidence="1">
    <location>
        <begin position="3"/>
        <end position="124"/>
    </location>
</feature>
<proteinExistence type="predicted"/>
<dbReference type="Pfam" id="PF12681">
    <property type="entry name" value="Glyoxalase_2"/>
    <property type="match status" value="1"/>
</dbReference>
<protein>
    <submittedName>
        <fullName evidence="2">Glyoxalase</fullName>
    </submittedName>
</protein>
<comment type="caution">
    <text evidence="2">The sequence shown here is derived from an EMBL/GenBank/DDBJ whole genome shotgun (WGS) entry which is preliminary data.</text>
</comment>
<dbReference type="Proteomes" id="UP000053797">
    <property type="component" value="Unassembled WGS sequence"/>
</dbReference>
<dbReference type="SUPFAM" id="SSF54593">
    <property type="entry name" value="Glyoxalase/Bleomycin resistance protein/Dihydroxybiphenyl dioxygenase"/>
    <property type="match status" value="1"/>
</dbReference>
<dbReference type="Gene3D" id="3.10.180.10">
    <property type="entry name" value="2,3-Dihydroxybiphenyl 1,2-Dioxygenase, domain 1"/>
    <property type="match status" value="1"/>
</dbReference>
<gene>
    <name evidence="2" type="ORF">AS033_03065</name>
</gene>
<dbReference type="PROSITE" id="PS51819">
    <property type="entry name" value="VOC"/>
    <property type="match status" value="1"/>
</dbReference>
<dbReference type="PANTHER" id="PTHR36503">
    <property type="entry name" value="BLR2520 PROTEIN"/>
    <property type="match status" value="1"/>
</dbReference>
<dbReference type="EMBL" id="LNQL01000001">
    <property type="protein sequence ID" value="KSU50376.1"/>
    <property type="molecule type" value="Genomic_DNA"/>
</dbReference>
<dbReference type="PANTHER" id="PTHR36503:SF1">
    <property type="entry name" value="BLR2520 PROTEIN"/>
    <property type="match status" value="1"/>
</dbReference>
<name>A0A0V8GJB2_9BACL</name>